<protein>
    <submittedName>
        <fullName evidence="3">Uncharacterized protein LOC117643600 isoform X1</fullName>
    </submittedName>
</protein>
<gene>
    <name evidence="3" type="primary">LOC117643600</name>
</gene>
<feature type="signal peptide" evidence="1">
    <location>
        <begin position="1"/>
        <end position="23"/>
    </location>
</feature>
<dbReference type="OrthoDB" id="8191449at2759"/>
<sequence>MRLWAQALLALQLALFRNSVTHGAVAGPYRIRIKALGNCPRNEVSDQISPSDFQMDSILRHNHSRKIPVLEFNSTFHNGMFLRGESKITVDCAKWDPVSGWREHFLVLPLGELCFVFDEILADIIHDISSNGQIPTKCPIADGVYKGGTTPAELLPMRHFPLLPYGRYKAIARFLHNKPRAPTGIRGCVRAVVDVVSV</sequence>
<accession>A0A6P8YWB0</accession>
<keyword evidence="2" id="KW-1185">Reference proteome</keyword>
<dbReference type="Proteomes" id="UP000515158">
    <property type="component" value="Unplaced"/>
</dbReference>
<dbReference type="RefSeq" id="XP_034238462.1">
    <property type="nucleotide sequence ID" value="XM_034382571.1"/>
</dbReference>
<reference evidence="3" key="1">
    <citation type="submission" date="2025-08" db="UniProtKB">
        <authorList>
            <consortium name="RefSeq"/>
        </authorList>
    </citation>
    <scope>IDENTIFICATION</scope>
    <source>
        <tissue evidence="3">Total insect</tissue>
    </source>
</reference>
<dbReference type="GeneID" id="117643600"/>
<dbReference type="AlphaFoldDB" id="A0A6P8YWB0"/>
<dbReference type="InParanoid" id="A0A6P8YWB0"/>
<name>A0A6P8YWB0_THRPL</name>
<dbReference type="KEGG" id="tpal:117643600"/>
<proteinExistence type="predicted"/>
<evidence type="ECO:0000313" key="2">
    <source>
        <dbReference type="Proteomes" id="UP000515158"/>
    </source>
</evidence>
<organism evidence="3">
    <name type="scientific">Thrips palmi</name>
    <name type="common">Melon thrips</name>
    <dbReference type="NCBI Taxonomy" id="161013"/>
    <lineage>
        <taxon>Eukaryota</taxon>
        <taxon>Metazoa</taxon>
        <taxon>Ecdysozoa</taxon>
        <taxon>Arthropoda</taxon>
        <taxon>Hexapoda</taxon>
        <taxon>Insecta</taxon>
        <taxon>Pterygota</taxon>
        <taxon>Neoptera</taxon>
        <taxon>Paraneoptera</taxon>
        <taxon>Thysanoptera</taxon>
        <taxon>Terebrantia</taxon>
        <taxon>Thripoidea</taxon>
        <taxon>Thripidae</taxon>
        <taxon>Thrips</taxon>
    </lineage>
</organism>
<evidence type="ECO:0000256" key="1">
    <source>
        <dbReference type="SAM" id="SignalP"/>
    </source>
</evidence>
<feature type="chain" id="PRO_5028029331" evidence="1">
    <location>
        <begin position="24"/>
        <end position="198"/>
    </location>
</feature>
<evidence type="ECO:0000313" key="3">
    <source>
        <dbReference type="RefSeq" id="XP_034238462.1"/>
    </source>
</evidence>
<keyword evidence="1" id="KW-0732">Signal</keyword>